<dbReference type="EMBL" id="JADYXP020000004">
    <property type="protein sequence ID" value="KAL0125879.1"/>
    <property type="molecule type" value="Genomic_DNA"/>
</dbReference>
<dbReference type="Proteomes" id="UP001430953">
    <property type="component" value="Unassembled WGS sequence"/>
</dbReference>
<evidence type="ECO:0000313" key="2">
    <source>
        <dbReference type="EMBL" id="KAL0125879.1"/>
    </source>
</evidence>
<sequence>MRKKPKKDKKKVEKKKDETMADGSSRHERDGTAGAVAGAGCSGDSGRGEETLPGAKKYFQPLAFNY</sequence>
<name>A0AAW2GGB8_9HYME</name>
<keyword evidence="3" id="KW-1185">Reference proteome</keyword>
<evidence type="ECO:0000313" key="3">
    <source>
        <dbReference type="Proteomes" id="UP001430953"/>
    </source>
</evidence>
<feature type="region of interest" description="Disordered" evidence="1">
    <location>
        <begin position="1"/>
        <end position="53"/>
    </location>
</feature>
<proteinExistence type="predicted"/>
<comment type="caution">
    <text evidence="2">The sequence shown here is derived from an EMBL/GenBank/DDBJ whole genome shotgun (WGS) entry which is preliminary data.</text>
</comment>
<dbReference type="AlphaFoldDB" id="A0AAW2GGB8"/>
<evidence type="ECO:0000256" key="1">
    <source>
        <dbReference type="SAM" id="MobiDB-lite"/>
    </source>
</evidence>
<reference evidence="2 3" key="1">
    <citation type="submission" date="2023-03" db="EMBL/GenBank/DDBJ databases">
        <title>High recombination rates correlate with genetic variation in Cardiocondyla obscurior ants.</title>
        <authorList>
            <person name="Errbii M."/>
        </authorList>
    </citation>
    <scope>NUCLEOTIDE SEQUENCE [LARGE SCALE GENOMIC DNA]</scope>
    <source>
        <strain evidence="2">Alpha-2009</strain>
        <tissue evidence="2">Whole body</tissue>
    </source>
</reference>
<gene>
    <name evidence="2" type="ORF">PUN28_004737</name>
</gene>
<organism evidence="2 3">
    <name type="scientific">Cardiocondyla obscurior</name>
    <dbReference type="NCBI Taxonomy" id="286306"/>
    <lineage>
        <taxon>Eukaryota</taxon>
        <taxon>Metazoa</taxon>
        <taxon>Ecdysozoa</taxon>
        <taxon>Arthropoda</taxon>
        <taxon>Hexapoda</taxon>
        <taxon>Insecta</taxon>
        <taxon>Pterygota</taxon>
        <taxon>Neoptera</taxon>
        <taxon>Endopterygota</taxon>
        <taxon>Hymenoptera</taxon>
        <taxon>Apocrita</taxon>
        <taxon>Aculeata</taxon>
        <taxon>Formicoidea</taxon>
        <taxon>Formicidae</taxon>
        <taxon>Myrmicinae</taxon>
        <taxon>Cardiocondyla</taxon>
    </lineage>
</organism>
<accession>A0AAW2GGB8</accession>
<protein>
    <submittedName>
        <fullName evidence="2">Uncharacterized protein</fullName>
    </submittedName>
</protein>
<feature type="compositionally biased region" description="Basic and acidic residues" evidence="1">
    <location>
        <begin position="10"/>
        <end position="31"/>
    </location>
</feature>